<dbReference type="Proteomes" id="UP001151760">
    <property type="component" value="Unassembled WGS sequence"/>
</dbReference>
<gene>
    <name evidence="2" type="ORF">Tco_1125503</name>
</gene>
<reference evidence="2" key="1">
    <citation type="journal article" date="2022" name="Int. J. Mol. Sci.">
        <title>Draft Genome of Tanacetum Coccineum: Genomic Comparison of Closely Related Tanacetum-Family Plants.</title>
        <authorList>
            <person name="Yamashiro T."/>
            <person name="Shiraishi A."/>
            <person name="Nakayama K."/>
            <person name="Satake H."/>
        </authorList>
    </citation>
    <scope>NUCLEOTIDE SEQUENCE</scope>
</reference>
<feature type="region of interest" description="Disordered" evidence="1">
    <location>
        <begin position="1"/>
        <end position="97"/>
    </location>
</feature>
<reference evidence="2" key="2">
    <citation type="submission" date="2022-01" db="EMBL/GenBank/DDBJ databases">
        <authorList>
            <person name="Yamashiro T."/>
            <person name="Shiraishi A."/>
            <person name="Satake H."/>
            <person name="Nakayama K."/>
        </authorList>
    </citation>
    <scope>NUCLEOTIDE SEQUENCE</scope>
</reference>
<keyword evidence="3" id="KW-1185">Reference proteome</keyword>
<sequence>MDPDEFMAPQSPQAPPSPDYVPGPEYPEYVAPSDDEIRVEDQPLPVNALPTALSPSYVADSDPLEEDPEEDPANYPTDEGDDEEESSKDDEEEKEAS</sequence>
<accession>A0ABQ5JC73</accession>
<proteinExistence type="predicted"/>
<comment type="caution">
    <text evidence="2">The sequence shown here is derived from an EMBL/GenBank/DDBJ whole genome shotgun (WGS) entry which is preliminary data.</text>
</comment>
<organism evidence="2 3">
    <name type="scientific">Tanacetum coccineum</name>
    <dbReference type="NCBI Taxonomy" id="301880"/>
    <lineage>
        <taxon>Eukaryota</taxon>
        <taxon>Viridiplantae</taxon>
        <taxon>Streptophyta</taxon>
        <taxon>Embryophyta</taxon>
        <taxon>Tracheophyta</taxon>
        <taxon>Spermatophyta</taxon>
        <taxon>Magnoliopsida</taxon>
        <taxon>eudicotyledons</taxon>
        <taxon>Gunneridae</taxon>
        <taxon>Pentapetalae</taxon>
        <taxon>asterids</taxon>
        <taxon>campanulids</taxon>
        <taxon>Asterales</taxon>
        <taxon>Asteraceae</taxon>
        <taxon>Asteroideae</taxon>
        <taxon>Anthemideae</taxon>
        <taxon>Anthemidinae</taxon>
        <taxon>Tanacetum</taxon>
    </lineage>
</organism>
<feature type="compositionally biased region" description="Acidic residues" evidence="1">
    <location>
        <begin position="62"/>
        <end position="97"/>
    </location>
</feature>
<evidence type="ECO:0000256" key="1">
    <source>
        <dbReference type="SAM" id="MobiDB-lite"/>
    </source>
</evidence>
<dbReference type="EMBL" id="BQNB010021694">
    <property type="protein sequence ID" value="GJU09073.1"/>
    <property type="molecule type" value="Genomic_DNA"/>
</dbReference>
<evidence type="ECO:0000313" key="3">
    <source>
        <dbReference type="Proteomes" id="UP001151760"/>
    </source>
</evidence>
<evidence type="ECO:0000313" key="2">
    <source>
        <dbReference type="EMBL" id="GJU09073.1"/>
    </source>
</evidence>
<feature type="compositionally biased region" description="Pro residues" evidence="1">
    <location>
        <begin position="12"/>
        <end position="25"/>
    </location>
</feature>
<protein>
    <submittedName>
        <fullName evidence="2">Uncharacterized protein</fullName>
    </submittedName>
</protein>
<name>A0ABQ5JC73_9ASTR</name>